<dbReference type="RefSeq" id="WP_088650419.1">
    <property type="nucleotide sequence ID" value="NZ_AQQR01000004.1"/>
</dbReference>
<feature type="transmembrane region" description="Helical" evidence="6">
    <location>
        <begin position="363"/>
        <end position="383"/>
    </location>
</feature>
<dbReference type="InterPro" id="IPR020846">
    <property type="entry name" value="MFS_dom"/>
</dbReference>
<gene>
    <name evidence="8" type="ORF">ATO3_13695</name>
</gene>
<evidence type="ECO:0000256" key="5">
    <source>
        <dbReference type="ARBA" id="ARBA00023136"/>
    </source>
</evidence>
<keyword evidence="3 6" id="KW-0812">Transmembrane</keyword>
<feature type="transmembrane region" description="Helical" evidence="6">
    <location>
        <begin position="78"/>
        <end position="96"/>
    </location>
</feature>
<dbReference type="Pfam" id="PF00083">
    <property type="entry name" value="Sugar_tr"/>
    <property type="match status" value="1"/>
</dbReference>
<dbReference type="PROSITE" id="PS50850">
    <property type="entry name" value="MFS"/>
    <property type="match status" value="1"/>
</dbReference>
<dbReference type="Proteomes" id="UP000215377">
    <property type="component" value="Unassembled WGS sequence"/>
</dbReference>
<keyword evidence="2" id="KW-1003">Cell membrane</keyword>
<dbReference type="InterPro" id="IPR011701">
    <property type="entry name" value="MFS"/>
</dbReference>
<feature type="transmembrane region" description="Helical" evidence="6">
    <location>
        <begin position="163"/>
        <end position="183"/>
    </location>
</feature>
<evidence type="ECO:0000256" key="3">
    <source>
        <dbReference type="ARBA" id="ARBA00022692"/>
    </source>
</evidence>
<sequence>MDLLRDPRAIALLLAASLTIMSNATISPSLPGLEALYGDTPNAGMLTRLLVTAPALLIACTAPFAGMAADRFGRKRQLLAGVILFAIAGSAGLWLHDLHAVLISRLVLGLAVAAVMTAQAAMLGDIFAREDRGRFMGLQMSAVNFGGFLFIGLAGWLAGLNPLYPFALYLVAALYLPFLVKALPDTHGGPAPEHGPVAGDGEGNWFAILCFVIFLCGLSFVLFYVMPTQMPYYLAANGHEDPSQAGLVMACVVLAAGVASLFFGPIRARLGRGGTPALGFAIMASGFFVLQLVHIMPVYCAGALLVGVGVGLVMPNFIAVALDIAPPNHRGAVSGAITTAIFLGQFISPLISQPVINSFGYDIAFEGTAFVLLIIVPATYFGLRAPRRTLAEA</sequence>
<keyword evidence="5 6" id="KW-0472">Membrane</keyword>
<evidence type="ECO:0000256" key="1">
    <source>
        <dbReference type="ARBA" id="ARBA00004651"/>
    </source>
</evidence>
<dbReference type="OrthoDB" id="9812221at2"/>
<evidence type="ECO:0000313" key="8">
    <source>
        <dbReference type="EMBL" id="OWU73674.1"/>
    </source>
</evidence>
<organism evidence="8 9">
    <name type="scientific">Marinibacterium profundimaris</name>
    <dbReference type="NCBI Taxonomy" id="1679460"/>
    <lineage>
        <taxon>Bacteria</taxon>
        <taxon>Pseudomonadati</taxon>
        <taxon>Pseudomonadota</taxon>
        <taxon>Alphaproteobacteria</taxon>
        <taxon>Rhodobacterales</taxon>
        <taxon>Paracoccaceae</taxon>
        <taxon>Marinibacterium</taxon>
    </lineage>
</organism>
<feature type="transmembrane region" description="Helical" evidence="6">
    <location>
        <begin position="332"/>
        <end position="351"/>
    </location>
</feature>
<dbReference type="SUPFAM" id="SSF103473">
    <property type="entry name" value="MFS general substrate transporter"/>
    <property type="match status" value="1"/>
</dbReference>
<feature type="domain" description="Major facilitator superfamily (MFS) profile" evidence="7">
    <location>
        <begin position="8"/>
        <end position="387"/>
    </location>
</feature>
<dbReference type="InterPro" id="IPR005829">
    <property type="entry name" value="Sugar_transporter_CS"/>
</dbReference>
<evidence type="ECO:0000256" key="4">
    <source>
        <dbReference type="ARBA" id="ARBA00022989"/>
    </source>
</evidence>
<dbReference type="GO" id="GO:0022857">
    <property type="term" value="F:transmembrane transporter activity"/>
    <property type="evidence" value="ECO:0007669"/>
    <property type="project" value="InterPro"/>
</dbReference>
<name>A0A225NIX1_9RHOB</name>
<dbReference type="Gene3D" id="1.20.1250.20">
    <property type="entry name" value="MFS general substrate transporter like domains"/>
    <property type="match status" value="1"/>
</dbReference>
<feature type="transmembrane region" description="Helical" evidence="6">
    <location>
        <begin position="276"/>
        <end position="296"/>
    </location>
</feature>
<evidence type="ECO:0000313" key="9">
    <source>
        <dbReference type="Proteomes" id="UP000215377"/>
    </source>
</evidence>
<keyword evidence="4 6" id="KW-1133">Transmembrane helix</keyword>
<evidence type="ECO:0000256" key="6">
    <source>
        <dbReference type="SAM" id="Phobius"/>
    </source>
</evidence>
<comment type="subcellular location">
    <subcellularLocation>
        <location evidence="1">Cell membrane</location>
        <topology evidence="1">Multi-pass membrane protein</topology>
    </subcellularLocation>
</comment>
<proteinExistence type="predicted"/>
<evidence type="ECO:0000259" key="7">
    <source>
        <dbReference type="PROSITE" id="PS50850"/>
    </source>
</evidence>
<dbReference type="AlphaFoldDB" id="A0A225NIX1"/>
<accession>A0A225NIX1</accession>
<feature type="transmembrane region" description="Helical" evidence="6">
    <location>
        <begin position="204"/>
        <end position="225"/>
    </location>
</feature>
<feature type="transmembrane region" description="Helical" evidence="6">
    <location>
        <begin position="102"/>
        <end position="123"/>
    </location>
</feature>
<reference evidence="8 9" key="1">
    <citation type="submission" date="2013-04" db="EMBL/GenBank/DDBJ databases">
        <title>Oceanicola sp. 22II1-22F33 Genome Sequencing.</title>
        <authorList>
            <person name="Lai Q."/>
            <person name="Li G."/>
            <person name="Shao Z."/>
        </authorList>
    </citation>
    <scope>NUCLEOTIDE SEQUENCE [LARGE SCALE GENOMIC DNA]</scope>
    <source>
        <strain evidence="8 9">22II1-22F33</strain>
    </source>
</reference>
<dbReference type="InterPro" id="IPR005828">
    <property type="entry name" value="MFS_sugar_transport-like"/>
</dbReference>
<feature type="transmembrane region" description="Helical" evidence="6">
    <location>
        <begin position="135"/>
        <end position="157"/>
    </location>
</feature>
<keyword evidence="9" id="KW-1185">Reference proteome</keyword>
<comment type="caution">
    <text evidence="8">The sequence shown here is derived from an EMBL/GenBank/DDBJ whole genome shotgun (WGS) entry which is preliminary data.</text>
</comment>
<dbReference type="PANTHER" id="PTHR43124:SF3">
    <property type="entry name" value="CHLORAMPHENICOL EFFLUX PUMP RV0191"/>
    <property type="match status" value="1"/>
</dbReference>
<dbReference type="Pfam" id="PF07690">
    <property type="entry name" value="MFS_1"/>
    <property type="match status" value="1"/>
</dbReference>
<evidence type="ECO:0000256" key="2">
    <source>
        <dbReference type="ARBA" id="ARBA00022475"/>
    </source>
</evidence>
<dbReference type="InterPro" id="IPR036259">
    <property type="entry name" value="MFS_trans_sf"/>
</dbReference>
<feature type="transmembrane region" description="Helical" evidence="6">
    <location>
        <begin position="245"/>
        <end position="264"/>
    </location>
</feature>
<dbReference type="PANTHER" id="PTHR43124">
    <property type="entry name" value="PURINE EFFLUX PUMP PBUE"/>
    <property type="match status" value="1"/>
</dbReference>
<dbReference type="CDD" id="cd17473">
    <property type="entry name" value="MFS_arabinose_efflux_permease_like"/>
    <property type="match status" value="1"/>
</dbReference>
<dbReference type="PROSITE" id="PS00216">
    <property type="entry name" value="SUGAR_TRANSPORT_1"/>
    <property type="match status" value="1"/>
</dbReference>
<dbReference type="EMBL" id="AQQR01000004">
    <property type="protein sequence ID" value="OWU73674.1"/>
    <property type="molecule type" value="Genomic_DNA"/>
</dbReference>
<protein>
    <submittedName>
        <fullName evidence="8">MFS transporter</fullName>
    </submittedName>
</protein>
<feature type="transmembrane region" description="Helical" evidence="6">
    <location>
        <begin position="302"/>
        <end position="325"/>
    </location>
</feature>
<dbReference type="InterPro" id="IPR050189">
    <property type="entry name" value="MFS_Efflux_Transporters"/>
</dbReference>
<dbReference type="GO" id="GO:0005886">
    <property type="term" value="C:plasma membrane"/>
    <property type="evidence" value="ECO:0007669"/>
    <property type="project" value="UniProtKB-SubCell"/>
</dbReference>
<feature type="transmembrane region" description="Helical" evidence="6">
    <location>
        <begin position="48"/>
        <end position="66"/>
    </location>
</feature>